<gene>
    <name evidence="1" type="ORF">A2368_02075</name>
</gene>
<comment type="caution">
    <text evidence="1">The sequence shown here is derived from an EMBL/GenBank/DDBJ whole genome shotgun (WGS) entry which is preliminary data.</text>
</comment>
<protein>
    <submittedName>
        <fullName evidence="1">Uncharacterized protein</fullName>
    </submittedName>
</protein>
<organism evidence="1 2">
    <name type="scientific">Candidatus Collierbacteria bacterium RIFOXYB1_FULL_49_13</name>
    <dbReference type="NCBI Taxonomy" id="1817728"/>
    <lineage>
        <taxon>Bacteria</taxon>
        <taxon>Candidatus Collieribacteriota</taxon>
    </lineage>
</organism>
<dbReference type="Proteomes" id="UP000176682">
    <property type="component" value="Unassembled WGS sequence"/>
</dbReference>
<sequence length="97" mass="11009">MNTQLDQARSDLNETDIAPIFYLKAIDTLLDAGLHQEVIDSILARFDTFAPIHIELVRKLAGIERHLNPHQRELASVLLRQEGLVFPSDLVHRITIS</sequence>
<dbReference type="EMBL" id="MFAM01000039">
    <property type="protein sequence ID" value="OGD78678.1"/>
    <property type="molecule type" value="Genomic_DNA"/>
</dbReference>
<evidence type="ECO:0000313" key="2">
    <source>
        <dbReference type="Proteomes" id="UP000176682"/>
    </source>
</evidence>
<evidence type="ECO:0000313" key="1">
    <source>
        <dbReference type="EMBL" id="OGD78678.1"/>
    </source>
</evidence>
<reference evidence="1 2" key="1">
    <citation type="journal article" date="2016" name="Nat. Commun.">
        <title>Thousands of microbial genomes shed light on interconnected biogeochemical processes in an aquifer system.</title>
        <authorList>
            <person name="Anantharaman K."/>
            <person name="Brown C.T."/>
            <person name="Hug L.A."/>
            <person name="Sharon I."/>
            <person name="Castelle C.J."/>
            <person name="Probst A.J."/>
            <person name="Thomas B.C."/>
            <person name="Singh A."/>
            <person name="Wilkins M.J."/>
            <person name="Karaoz U."/>
            <person name="Brodie E.L."/>
            <person name="Williams K.H."/>
            <person name="Hubbard S.S."/>
            <person name="Banfield J.F."/>
        </authorList>
    </citation>
    <scope>NUCLEOTIDE SEQUENCE [LARGE SCALE GENOMIC DNA]</scope>
</reference>
<name>A0A1F5FG85_9BACT</name>
<proteinExistence type="predicted"/>
<dbReference type="AlphaFoldDB" id="A0A1F5FG85"/>
<accession>A0A1F5FG85</accession>